<dbReference type="Proteomes" id="UP001170954">
    <property type="component" value="Unassembled WGS sequence"/>
</dbReference>
<proteinExistence type="predicted"/>
<accession>A0ABT7NLW1</accession>
<name>A0ABT7NLW1_9SPHI</name>
<comment type="caution">
    <text evidence="1">The sequence shown here is derived from an EMBL/GenBank/DDBJ whole genome shotgun (WGS) entry which is preliminary data.</text>
</comment>
<evidence type="ECO:0000313" key="2">
    <source>
        <dbReference type="Proteomes" id="UP001170954"/>
    </source>
</evidence>
<dbReference type="EMBL" id="JACAGK010000019">
    <property type="protein sequence ID" value="MDM1048237.1"/>
    <property type="molecule type" value="Genomic_DNA"/>
</dbReference>
<sequence length="111" mass="12609">MIRSNLSKNLLNVDSNGIGYIRNHNFKQFDMNPVVLEVDGTDISSRAVGFIPSEFWVDTVIRAHPELNGQRMLKISYVHFEVVPKGQEGRRQDYGIDLTGLVDTAKLYRAD</sequence>
<protein>
    <submittedName>
        <fullName evidence="1">Uncharacterized protein</fullName>
    </submittedName>
</protein>
<reference evidence="1" key="1">
    <citation type="submission" date="2020-06" db="EMBL/GenBank/DDBJ databases">
        <authorList>
            <person name="Dong N."/>
        </authorList>
    </citation>
    <scope>NUCLEOTIDE SEQUENCE</scope>
    <source>
        <strain evidence="1">R1692</strain>
    </source>
</reference>
<reference evidence="1" key="2">
    <citation type="journal article" date="2022" name="Sci. Total Environ.">
        <title>Prevalence, transmission, and molecular epidemiology of tet(X)-positive bacteria among humans, animals, and environmental niches in China: An epidemiological, and genomic-based study.</title>
        <authorList>
            <person name="Dong N."/>
            <person name="Zeng Y."/>
            <person name="Cai C."/>
            <person name="Sun C."/>
            <person name="Lu J."/>
            <person name="Liu C."/>
            <person name="Zhou H."/>
            <person name="Sun Q."/>
            <person name="Shu L."/>
            <person name="Wang H."/>
            <person name="Wang Y."/>
            <person name="Wang S."/>
            <person name="Wu C."/>
            <person name="Chan E.W."/>
            <person name="Chen G."/>
            <person name="Shen Z."/>
            <person name="Chen S."/>
            <person name="Zhang R."/>
        </authorList>
    </citation>
    <scope>NUCLEOTIDE SEQUENCE</scope>
    <source>
        <strain evidence="1">R1692</strain>
    </source>
</reference>
<keyword evidence="2" id="KW-1185">Reference proteome</keyword>
<dbReference type="RefSeq" id="WP_149525978.1">
    <property type="nucleotide sequence ID" value="NZ_CP030848.1"/>
</dbReference>
<gene>
    <name evidence="1" type="ORF">HX018_08315</name>
</gene>
<evidence type="ECO:0000313" key="1">
    <source>
        <dbReference type="EMBL" id="MDM1048237.1"/>
    </source>
</evidence>
<organism evidence="1 2">
    <name type="scientific">Sphingobacterium hotanense</name>
    <dbReference type="NCBI Taxonomy" id="649196"/>
    <lineage>
        <taxon>Bacteria</taxon>
        <taxon>Pseudomonadati</taxon>
        <taxon>Bacteroidota</taxon>
        <taxon>Sphingobacteriia</taxon>
        <taxon>Sphingobacteriales</taxon>
        <taxon>Sphingobacteriaceae</taxon>
        <taxon>Sphingobacterium</taxon>
    </lineage>
</organism>